<evidence type="ECO:0000313" key="3">
    <source>
        <dbReference type="Proteomes" id="UP001302602"/>
    </source>
</evidence>
<keyword evidence="1" id="KW-0812">Transmembrane</keyword>
<evidence type="ECO:0000313" key="2">
    <source>
        <dbReference type="EMBL" id="KAK4122746.1"/>
    </source>
</evidence>
<dbReference type="AlphaFoldDB" id="A0AAN6TZS6"/>
<keyword evidence="1" id="KW-0472">Membrane</keyword>
<dbReference type="GeneID" id="87824318"/>
<proteinExistence type="predicted"/>
<accession>A0AAN6TZS6</accession>
<feature type="transmembrane region" description="Helical" evidence="1">
    <location>
        <begin position="89"/>
        <end position="116"/>
    </location>
</feature>
<comment type="caution">
    <text evidence="2">The sequence shown here is derived from an EMBL/GenBank/DDBJ whole genome shotgun (WGS) entry which is preliminary data.</text>
</comment>
<dbReference type="RefSeq" id="XP_062646517.1">
    <property type="nucleotide sequence ID" value="XM_062787548.1"/>
</dbReference>
<name>A0AAN6TZS6_9PEZI</name>
<keyword evidence="3" id="KW-1185">Reference proteome</keyword>
<reference evidence="2" key="2">
    <citation type="submission" date="2023-05" db="EMBL/GenBank/DDBJ databases">
        <authorList>
            <consortium name="Lawrence Berkeley National Laboratory"/>
            <person name="Steindorff A."/>
            <person name="Hensen N."/>
            <person name="Bonometti L."/>
            <person name="Westerberg I."/>
            <person name="Brannstrom I.O."/>
            <person name="Guillou S."/>
            <person name="Cros-Aarteil S."/>
            <person name="Calhoun S."/>
            <person name="Haridas S."/>
            <person name="Kuo A."/>
            <person name="Mondo S."/>
            <person name="Pangilinan J."/>
            <person name="Riley R."/>
            <person name="Labutti K."/>
            <person name="Andreopoulos B."/>
            <person name="Lipzen A."/>
            <person name="Chen C."/>
            <person name="Yanf M."/>
            <person name="Daum C."/>
            <person name="Ng V."/>
            <person name="Clum A."/>
            <person name="Ohm R."/>
            <person name="Martin F."/>
            <person name="Silar P."/>
            <person name="Natvig D."/>
            <person name="Lalanne C."/>
            <person name="Gautier V."/>
            <person name="Ament-Velasquez S.L."/>
            <person name="Kruys A."/>
            <person name="Hutchinson M.I."/>
            <person name="Powell A.J."/>
            <person name="Barry K."/>
            <person name="Miller A.N."/>
            <person name="Grigoriev I.V."/>
            <person name="Debuchy R."/>
            <person name="Gladieux P."/>
            <person name="Thoren M.H."/>
            <person name="Johannesson H."/>
        </authorList>
    </citation>
    <scope>NUCLEOTIDE SEQUENCE</scope>
    <source>
        <strain evidence="2">CBS 731.68</strain>
    </source>
</reference>
<gene>
    <name evidence="2" type="ORF">N657DRAFT_477266</name>
</gene>
<dbReference type="EMBL" id="MU853230">
    <property type="protein sequence ID" value="KAK4122746.1"/>
    <property type="molecule type" value="Genomic_DNA"/>
</dbReference>
<dbReference type="Proteomes" id="UP001302602">
    <property type="component" value="Unassembled WGS sequence"/>
</dbReference>
<evidence type="ECO:0000256" key="1">
    <source>
        <dbReference type="SAM" id="Phobius"/>
    </source>
</evidence>
<keyword evidence="1" id="KW-1133">Transmembrane helix</keyword>
<organism evidence="2 3">
    <name type="scientific">Parathielavia appendiculata</name>
    <dbReference type="NCBI Taxonomy" id="2587402"/>
    <lineage>
        <taxon>Eukaryota</taxon>
        <taxon>Fungi</taxon>
        <taxon>Dikarya</taxon>
        <taxon>Ascomycota</taxon>
        <taxon>Pezizomycotina</taxon>
        <taxon>Sordariomycetes</taxon>
        <taxon>Sordariomycetidae</taxon>
        <taxon>Sordariales</taxon>
        <taxon>Chaetomiaceae</taxon>
        <taxon>Parathielavia</taxon>
    </lineage>
</organism>
<sequence>MEGTRETSGACPNFWVPHMAQLCFKAQSRVCMDASMQAAGRVPACSPRCGFLHIFRRNDGQGKLRSTDTGRHGRNKNGKQRCMSPSHPLFASIICMPVCLGFPAFISRFYLVLFLFCLLCTQHGGADMLDELRLGSRASASITHNSQSQT</sequence>
<reference evidence="2" key="1">
    <citation type="journal article" date="2023" name="Mol. Phylogenet. Evol.">
        <title>Genome-scale phylogeny and comparative genomics of the fungal order Sordariales.</title>
        <authorList>
            <person name="Hensen N."/>
            <person name="Bonometti L."/>
            <person name="Westerberg I."/>
            <person name="Brannstrom I.O."/>
            <person name="Guillou S."/>
            <person name="Cros-Aarteil S."/>
            <person name="Calhoun S."/>
            <person name="Haridas S."/>
            <person name="Kuo A."/>
            <person name="Mondo S."/>
            <person name="Pangilinan J."/>
            <person name="Riley R."/>
            <person name="LaButti K."/>
            <person name="Andreopoulos B."/>
            <person name="Lipzen A."/>
            <person name="Chen C."/>
            <person name="Yan M."/>
            <person name="Daum C."/>
            <person name="Ng V."/>
            <person name="Clum A."/>
            <person name="Steindorff A."/>
            <person name="Ohm R.A."/>
            <person name="Martin F."/>
            <person name="Silar P."/>
            <person name="Natvig D.O."/>
            <person name="Lalanne C."/>
            <person name="Gautier V."/>
            <person name="Ament-Velasquez S.L."/>
            <person name="Kruys A."/>
            <person name="Hutchinson M.I."/>
            <person name="Powell A.J."/>
            <person name="Barry K."/>
            <person name="Miller A.N."/>
            <person name="Grigoriev I.V."/>
            <person name="Debuchy R."/>
            <person name="Gladieux P."/>
            <person name="Hiltunen Thoren M."/>
            <person name="Johannesson H."/>
        </authorList>
    </citation>
    <scope>NUCLEOTIDE SEQUENCE</scope>
    <source>
        <strain evidence="2">CBS 731.68</strain>
    </source>
</reference>
<protein>
    <submittedName>
        <fullName evidence="2">Uncharacterized protein</fullName>
    </submittedName>
</protein>